<gene>
    <name evidence="3" type="ORF">CQW23_26721</name>
</gene>
<dbReference type="STRING" id="33114.A0A2G2VPN0"/>
<name>A0A2G2VPN0_CAPBA</name>
<evidence type="ECO:0000313" key="4">
    <source>
        <dbReference type="Proteomes" id="UP000224567"/>
    </source>
</evidence>
<accession>A0A2G2VPN0</accession>
<reference evidence="4" key="2">
    <citation type="journal article" date="2017" name="J. Anim. Genet.">
        <title>Multiple reference genome sequences of hot pepper reveal the massive evolution of plant disease resistance genes by retroduplication.</title>
        <authorList>
            <person name="Kim S."/>
            <person name="Park J."/>
            <person name="Yeom S.-I."/>
            <person name="Kim Y.-M."/>
            <person name="Seo E."/>
            <person name="Kim K.-T."/>
            <person name="Kim M.-S."/>
            <person name="Lee J.M."/>
            <person name="Cheong K."/>
            <person name="Shin H.-S."/>
            <person name="Kim S.-B."/>
            <person name="Han K."/>
            <person name="Lee J."/>
            <person name="Park M."/>
            <person name="Lee H.-A."/>
            <person name="Lee H.-Y."/>
            <person name="Lee Y."/>
            <person name="Oh S."/>
            <person name="Lee J.H."/>
            <person name="Choi E."/>
            <person name="Choi E."/>
            <person name="Lee S.E."/>
            <person name="Jeon J."/>
            <person name="Kim H."/>
            <person name="Choi G."/>
            <person name="Song H."/>
            <person name="Lee J."/>
            <person name="Lee S.-C."/>
            <person name="Kwon J.-K."/>
            <person name="Lee H.-Y."/>
            <person name="Koo N."/>
            <person name="Hong Y."/>
            <person name="Kim R.W."/>
            <person name="Kang W.-H."/>
            <person name="Huh J.H."/>
            <person name="Kang B.-C."/>
            <person name="Yang T.-J."/>
            <person name="Lee Y.-H."/>
            <person name="Bennetzen J.L."/>
            <person name="Choi D."/>
        </authorList>
    </citation>
    <scope>NUCLEOTIDE SEQUENCE [LARGE SCALE GENOMIC DNA]</scope>
    <source>
        <strain evidence="4">cv. PBC81</strain>
    </source>
</reference>
<protein>
    <recommendedName>
        <fullName evidence="2">EF-hand domain-containing protein</fullName>
    </recommendedName>
</protein>
<dbReference type="SUPFAM" id="SSF47473">
    <property type="entry name" value="EF-hand"/>
    <property type="match status" value="1"/>
</dbReference>
<proteinExistence type="predicted"/>
<organism evidence="3 4">
    <name type="scientific">Capsicum baccatum</name>
    <name type="common">Peruvian pepper</name>
    <dbReference type="NCBI Taxonomy" id="33114"/>
    <lineage>
        <taxon>Eukaryota</taxon>
        <taxon>Viridiplantae</taxon>
        <taxon>Streptophyta</taxon>
        <taxon>Embryophyta</taxon>
        <taxon>Tracheophyta</taxon>
        <taxon>Spermatophyta</taxon>
        <taxon>Magnoliopsida</taxon>
        <taxon>eudicotyledons</taxon>
        <taxon>Gunneridae</taxon>
        <taxon>Pentapetalae</taxon>
        <taxon>asterids</taxon>
        <taxon>lamiids</taxon>
        <taxon>Solanales</taxon>
        <taxon>Solanaceae</taxon>
        <taxon>Solanoideae</taxon>
        <taxon>Capsiceae</taxon>
        <taxon>Capsicum</taxon>
    </lineage>
</organism>
<dbReference type="AlphaFoldDB" id="A0A2G2VPN0"/>
<keyword evidence="1" id="KW-0106">Calcium</keyword>
<dbReference type="GO" id="GO:0005509">
    <property type="term" value="F:calcium ion binding"/>
    <property type="evidence" value="ECO:0007669"/>
    <property type="project" value="InterPro"/>
</dbReference>
<dbReference type="PROSITE" id="PS00018">
    <property type="entry name" value="EF_HAND_1"/>
    <property type="match status" value="1"/>
</dbReference>
<dbReference type="InterPro" id="IPR018247">
    <property type="entry name" value="EF_Hand_1_Ca_BS"/>
</dbReference>
<feature type="domain" description="EF-hand" evidence="2">
    <location>
        <begin position="1"/>
        <end position="29"/>
    </location>
</feature>
<dbReference type="InterPro" id="IPR002048">
    <property type="entry name" value="EF_hand_dom"/>
</dbReference>
<dbReference type="PROSITE" id="PS50222">
    <property type="entry name" value="EF_HAND_2"/>
    <property type="match status" value="1"/>
</dbReference>
<dbReference type="OrthoDB" id="26525at2759"/>
<dbReference type="Proteomes" id="UP000224567">
    <property type="component" value="Unassembled WGS sequence"/>
</dbReference>
<evidence type="ECO:0000259" key="2">
    <source>
        <dbReference type="PROSITE" id="PS50222"/>
    </source>
</evidence>
<sequence length="77" mass="8764">MIVRLLDSNEDGLLGMEDFARMMEGIKDKRNKESKIIEAFGMYEDMEGSGYITPKSLKRILSRLGESTSIDNYKALI</sequence>
<dbReference type="Gene3D" id="1.10.238.10">
    <property type="entry name" value="EF-hand"/>
    <property type="match status" value="1"/>
</dbReference>
<evidence type="ECO:0000256" key="1">
    <source>
        <dbReference type="ARBA" id="ARBA00022837"/>
    </source>
</evidence>
<keyword evidence="4" id="KW-1185">Reference proteome</keyword>
<reference evidence="3 4" key="1">
    <citation type="journal article" date="2017" name="Genome Biol.">
        <title>New reference genome sequences of hot pepper reveal the massive evolution of plant disease-resistance genes by retroduplication.</title>
        <authorList>
            <person name="Kim S."/>
            <person name="Park J."/>
            <person name="Yeom S.I."/>
            <person name="Kim Y.M."/>
            <person name="Seo E."/>
            <person name="Kim K.T."/>
            <person name="Kim M.S."/>
            <person name="Lee J.M."/>
            <person name="Cheong K."/>
            <person name="Shin H.S."/>
            <person name="Kim S.B."/>
            <person name="Han K."/>
            <person name="Lee J."/>
            <person name="Park M."/>
            <person name="Lee H.A."/>
            <person name="Lee H.Y."/>
            <person name="Lee Y."/>
            <person name="Oh S."/>
            <person name="Lee J.H."/>
            <person name="Choi E."/>
            <person name="Choi E."/>
            <person name="Lee S.E."/>
            <person name="Jeon J."/>
            <person name="Kim H."/>
            <person name="Choi G."/>
            <person name="Song H."/>
            <person name="Lee J."/>
            <person name="Lee S.C."/>
            <person name="Kwon J.K."/>
            <person name="Lee H.Y."/>
            <person name="Koo N."/>
            <person name="Hong Y."/>
            <person name="Kim R.W."/>
            <person name="Kang W.H."/>
            <person name="Huh J.H."/>
            <person name="Kang B.C."/>
            <person name="Yang T.J."/>
            <person name="Lee Y.H."/>
            <person name="Bennetzen J.L."/>
            <person name="Choi D."/>
        </authorList>
    </citation>
    <scope>NUCLEOTIDE SEQUENCE [LARGE SCALE GENOMIC DNA]</scope>
    <source>
        <strain evidence="4">cv. PBC81</strain>
    </source>
</reference>
<evidence type="ECO:0000313" key="3">
    <source>
        <dbReference type="EMBL" id="PHT34921.1"/>
    </source>
</evidence>
<comment type="caution">
    <text evidence="3">The sequence shown here is derived from an EMBL/GenBank/DDBJ whole genome shotgun (WGS) entry which is preliminary data.</text>
</comment>
<dbReference type="InterPro" id="IPR011992">
    <property type="entry name" value="EF-hand-dom_pair"/>
</dbReference>
<dbReference type="EMBL" id="MLFT02000011">
    <property type="protein sequence ID" value="PHT34921.1"/>
    <property type="molecule type" value="Genomic_DNA"/>
</dbReference>